<organism evidence="1 2">
    <name type="scientific">Pseudaquabacterium inlustre</name>
    <dbReference type="NCBI Taxonomy" id="2984192"/>
    <lineage>
        <taxon>Bacteria</taxon>
        <taxon>Pseudomonadati</taxon>
        <taxon>Pseudomonadota</taxon>
        <taxon>Betaproteobacteria</taxon>
        <taxon>Burkholderiales</taxon>
        <taxon>Sphaerotilaceae</taxon>
        <taxon>Pseudaquabacterium</taxon>
    </lineage>
</organism>
<evidence type="ECO:0000313" key="2">
    <source>
        <dbReference type="Proteomes" id="UP001365405"/>
    </source>
</evidence>
<dbReference type="SUPFAM" id="SSF51735">
    <property type="entry name" value="NAD(P)-binding Rossmann-fold domains"/>
    <property type="match status" value="1"/>
</dbReference>
<dbReference type="RefSeq" id="WP_341411608.1">
    <property type="nucleotide sequence ID" value="NZ_JBBUTH010000008.1"/>
</dbReference>
<dbReference type="Gene3D" id="3.40.50.720">
    <property type="entry name" value="NAD(P)-binding Rossmann-like Domain"/>
    <property type="match status" value="1"/>
</dbReference>
<dbReference type="PANTHER" id="PTHR13812">
    <property type="entry name" value="KETIMINE REDUCTASE MU-CRYSTALLIN"/>
    <property type="match status" value="1"/>
</dbReference>
<gene>
    <name evidence="1" type="ORF">AACH10_16800</name>
</gene>
<dbReference type="InterPro" id="IPR003462">
    <property type="entry name" value="ODC_Mu_crystall"/>
</dbReference>
<dbReference type="Proteomes" id="UP001365405">
    <property type="component" value="Unassembled WGS sequence"/>
</dbReference>
<dbReference type="PIRSF" id="PIRSF001439">
    <property type="entry name" value="CryM"/>
    <property type="match status" value="1"/>
</dbReference>
<dbReference type="NCBIfam" id="NF005603">
    <property type="entry name" value="PRK07340.1"/>
    <property type="match status" value="1"/>
</dbReference>
<proteinExistence type="predicted"/>
<accession>A0ABU9CJ81</accession>
<comment type="caution">
    <text evidence="1">The sequence shown here is derived from an EMBL/GenBank/DDBJ whole genome shotgun (WGS) entry which is preliminary data.</text>
</comment>
<sequence length="314" mass="31722">MQLLDAAATAAALPWAPLTQAIADTLADQAAGRVQAPDRWVLPVAPGTSWFLMPAWITPEAGDLAAIKLITYSAQNPARGLPAILGDVMVMRASTGERLLLLDGPTVTARRTAAATLLAAQRLAPNTAGPLLVIGTGVQALSHVQALAAGLGVREVQVIGRTPARAVDFAAELEREAGVQARAATDLPTALADCPLVITATPASAVVLSGQVRDDAFVAAIGAFTPQMIELDPALTRDLAARGRVVLDSPAARHEAGDLIAAGLALDGLPTLGDVLAGPAVPPGGAPVLFKSCGAALWDLAAARCAAASAPQPG</sequence>
<reference evidence="1 2" key="1">
    <citation type="submission" date="2024-04" db="EMBL/GenBank/DDBJ databases">
        <title>Novel species of the genus Ideonella isolated from streams.</title>
        <authorList>
            <person name="Lu H."/>
        </authorList>
    </citation>
    <scope>NUCLEOTIDE SEQUENCE [LARGE SCALE GENOMIC DNA]</scope>
    <source>
        <strain evidence="1 2">DXS22W</strain>
    </source>
</reference>
<dbReference type="EMBL" id="JBBUTH010000008">
    <property type="protein sequence ID" value="MEK8051914.1"/>
    <property type="molecule type" value="Genomic_DNA"/>
</dbReference>
<dbReference type="PANTHER" id="PTHR13812:SF19">
    <property type="entry name" value="KETIMINE REDUCTASE MU-CRYSTALLIN"/>
    <property type="match status" value="1"/>
</dbReference>
<name>A0ABU9CJ81_9BURK</name>
<protein>
    <submittedName>
        <fullName evidence="1">Delta(1)-pyrroline-2-carboxylate reductase family protein</fullName>
    </submittedName>
</protein>
<dbReference type="Gene3D" id="3.30.1780.10">
    <property type="entry name" value="ornithine cyclodeaminase, domain 1"/>
    <property type="match status" value="1"/>
</dbReference>
<evidence type="ECO:0000313" key="1">
    <source>
        <dbReference type="EMBL" id="MEK8051914.1"/>
    </source>
</evidence>
<keyword evidence="2" id="KW-1185">Reference proteome</keyword>
<dbReference type="InterPro" id="IPR036291">
    <property type="entry name" value="NAD(P)-bd_dom_sf"/>
</dbReference>
<dbReference type="Pfam" id="PF02423">
    <property type="entry name" value="OCD_Mu_crystall"/>
    <property type="match status" value="1"/>
</dbReference>
<dbReference type="InterPro" id="IPR023401">
    <property type="entry name" value="ODC_N"/>
</dbReference>